<dbReference type="SUPFAM" id="SSF48371">
    <property type="entry name" value="ARM repeat"/>
    <property type="match status" value="1"/>
</dbReference>
<sequence>MASIASKLLSPTIYKNLSDKLFPKRKTAADEVEKVVKELIRKKSYDEIQALLTYFQHDFTCANNAHTRKGGLLGIASVAIGLYEEAYRFNKELTLPVLRLFSDEDCGVRYYACESLYNIMKITRHHILDFLPEVFDSLTRTICDPEPSVRQCVDHCDRLLREIVSCAPSVNIDSITGSLREQLYSTNPYTRHMIVSWINTLSKLNSVDLTPHLPVLLEGLFLILGDENAETRGLCRHLLGDILNNITNNPKSFDISAMANTLVLHSHSALNLGSDRSISCVSAPPQGAASTALNQSTASVVTMPNITQNQHQITAADSRSSSEPTVKEVQQLTALTWLKTFAEIDSKSDSMLLLPHACSIIGAVLPCFFSVREPKTLSEIMGLAVRINKHMLKAVNEFAAQSVNEQDLLNVDAILDASCVLLSYQSQLTKLAALEWIGTLVRVRPRPLFVRISNLVPHLLKLLCDANLQIMHATITLIGSLCNHPMVSEVYGEDLSVASELVSVPDSLINDLNSGCNINPLKLRFLIDLVQLMDSDRDLMLERGDAIITQVDLCRVLGADCAYCTLAAIVCHLLQPKASFQLVQTLNRILVIQPPLHGLRNRLRSIRTVVDCRLFERLYRAWCYNPVALLTLCMLGQFYQHCSLLIKSFDRVLVNVDVLVEIDYLVQMIESPVFSSMRMHLLSPKYGQSLRDTLYCLLMCLPQGEAFHTLRHRLQCLPSIAQSDPIPNRLVNGKDAVYMREGHISDHTDANEKKVGKNSFFPLLLKSSAVSETDWALVEVEIQFEQLLAHFHSVQERNFVKIHQLPAGDEWSQEETKEHSPSLEPLSASFFLTE</sequence>
<dbReference type="EMBL" id="JBJKFK010002094">
    <property type="protein sequence ID" value="KAL3311642.1"/>
    <property type="molecule type" value="Genomic_DNA"/>
</dbReference>
<evidence type="ECO:0000256" key="1">
    <source>
        <dbReference type="ARBA" id="ARBA00004308"/>
    </source>
</evidence>
<comment type="function">
    <text evidence="6">Scaffold protein component of the PI(3,5)P2 regulatory complex which regulates both the synthesis and turnover of phosphatidylinositol 3,5-bisphosphate (PtdIns(3,5)P2). Pentamerizes into a star-shaped structure and nucleates the assembly of the complex. The pentamer binds a single copy each of PIKFYVE and FIG4 and coordinates both PIKfyve kinase activity and FIG4 phosphatase activity, being required to maintain normal levels of phosphatidylinositol 3-phosphate (PtdIns(3)P) and phosphatidylinositol 5-phosphate (PtdIns(5)P). Plays a role in the biogenesis of endosome carrier vesicles (ECV) / multivesicular bodies (MVB) transport intermediates from early endosomes.</text>
</comment>
<dbReference type="Gene3D" id="1.25.10.10">
    <property type="entry name" value="Leucine-rich Repeat Variant"/>
    <property type="match status" value="3"/>
</dbReference>
<evidence type="ECO:0000256" key="8">
    <source>
        <dbReference type="SAM" id="MobiDB-lite"/>
    </source>
</evidence>
<organism evidence="10 11">
    <name type="scientific">Cichlidogyrus casuarinus</name>
    <dbReference type="NCBI Taxonomy" id="1844966"/>
    <lineage>
        <taxon>Eukaryota</taxon>
        <taxon>Metazoa</taxon>
        <taxon>Spiralia</taxon>
        <taxon>Lophotrochozoa</taxon>
        <taxon>Platyhelminthes</taxon>
        <taxon>Monogenea</taxon>
        <taxon>Monopisthocotylea</taxon>
        <taxon>Dactylogyridea</taxon>
        <taxon>Ancyrocephalidae</taxon>
        <taxon>Cichlidogyrus</taxon>
    </lineage>
</organism>
<dbReference type="InterPro" id="IPR026825">
    <property type="entry name" value="Vac14"/>
</dbReference>
<protein>
    <recommendedName>
        <fullName evidence="3">Protein VAC14 homolog</fullName>
    </recommendedName>
</protein>
<comment type="subunit">
    <text evidence="7">Forms pentamers. Component of the PI(3,5)P2 regulatory complex/PAS complex, at least composed of PIKFYVE, FIG4 and VAC14. VAC14 nucleates the assembly of the complex and serves as a scaffold by pentamerizing into a star-shaped structure, which can bind a single copy each of PIKFYVE and FIG4 and coordinates their activities. Interacts with NOS1.</text>
</comment>
<dbReference type="GO" id="GO:0012505">
    <property type="term" value="C:endomembrane system"/>
    <property type="evidence" value="ECO:0007669"/>
    <property type="project" value="UniProtKB-SubCell"/>
</dbReference>
<reference evidence="10 11" key="1">
    <citation type="submission" date="2024-11" db="EMBL/GenBank/DDBJ databases">
        <title>Adaptive evolution of stress response genes in parasites aligns with host niche diversity.</title>
        <authorList>
            <person name="Hahn C."/>
            <person name="Resl P."/>
        </authorList>
    </citation>
    <scope>NUCLEOTIDE SEQUENCE [LARGE SCALE GENOMIC DNA]</scope>
    <source>
        <strain evidence="10">EGGRZ-B1_66</strain>
        <tissue evidence="10">Body</tissue>
    </source>
</reference>
<comment type="caution">
    <text evidence="10">The sequence shown here is derived from an EMBL/GenBank/DDBJ whole genome shotgun (WGS) entry which is preliminary data.</text>
</comment>
<evidence type="ECO:0000259" key="9">
    <source>
        <dbReference type="Pfam" id="PF11916"/>
    </source>
</evidence>
<dbReference type="PANTHER" id="PTHR16023">
    <property type="entry name" value="TAX1 BINDING PROTEIN-RELATED"/>
    <property type="match status" value="1"/>
</dbReference>
<evidence type="ECO:0000256" key="5">
    <source>
        <dbReference type="ARBA" id="ARBA00023136"/>
    </source>
</evidence>
<evidence type="ECO:0000313" key="11">
    <source>
        <dbReference type="Proteomes" id="UP001626550"/>
    </source>
</evidence>
<dbReference type="Pfam" id="PF12755">
    <property type="entry name" value="Vac14_Fab1_bd"/>
    <property type="match status" value="1"/>
</dbReference>
<dbReference type="PANTHER" id="PTHR16023:SF0">
    <property type="entry name" value="PROTEIN VAC14 HOMOLOG"/>
    <property type="match status" value="1"/>
</dbReference>
<keyword evidence="4" id="KW-0677">Repeat</keyword>
<dbReference type="Pfam" id="PF11916">
    <property type="entry name" value="Vac14_Fig4_bd"/>
    <property type="match status" value="1"/>
</dbReference>
<evidence type="ECO:0000256" key="4">
    <source>
        <dbReference type="ARBA" id="ARBA00022737"/>
    </source>
</evidence>
<evidence type="ECO:0000256" key="7">
    <source>
        <dbReference type="ARBA" id="ARBA00047092"/>
    </source>
</evidence>
<name>A0ABD2PW35_9PLAT</name>
<accession>A0ABD2PW35</accession>
<feature type="domain" description="Vacuolar protein 14 C-terminal Fig4-binding" evidence="9">
    <location>
        <begin position="538"/>
        <end position="716"/>
    </location>
</feature>
<dbReference type="AlphaFoldDB" id="A0ABD2PW35"/>
<dbReference type="Proteomes" id="UP001626550">
    <property type="component" value="Unassembled WGS sequence"/>
</dbReference>
<keyword evidence="11" id="KW-1185">Reference proteome</keyword>
<feature type="non-terminal residue" evidence="10">
    <location>
        <position position="834"/>
    </location>
</feature>
<feature type="region of interest" description="Disordered" evidence="8">
    <location>
        <begin position="810"/>
        <end position="834"/>
    </location>
</feature>
<comment type="subcellular location">
    <subcellularLocation>
        <location evidence="1">Endomembrane system</location>
    </subcellularLocation>
</comment>
<gene>
    <name evidence="10" type="primary">VAC14</name>
    <name evidence="10" type="ORF">Ciccas_009776</name>
</gene>
<proteinExistence type="inferred from homology"/>
<evidence type="ECO:0000256" key="3">
    <source>
        <dbReference type="ARBA" id="ARBA00013840"/>
    </source>
</evidence>
<dbReference type="InterPro" id="IPR016024">
    <property type="entry name" value="ARM-type_fold"/>
</dbReference>
<comment type="similarity">
    <text evidence="2">Belongs to the VAC14 family.</text>
</comment>
<evidence type="ECO:0000256" key="6">
    <source>
        <dbReference type="ARBA" id="ARBA00045654"/>
    </source>
</evidence>
<evidence type="ECO:0000256" key="2">
    <source>
        <dbReference type="ARBA" id="ARBA00010225"/>
    </source>
</evidence>
<keyword evidence="5" id="KW-0472">Membrane</keyword>
<dbReference type="InterPro" id="IPR021841">
    <property type="entry name" value="VAC14_Fig4p-bd"/>
</dbReference>
<dbReference type="InterPro" id="IPR011989">
    <property type="entry name" value="ARM-like"/>
</dbReference>
<evidence type="ECO:0000313" key="10">
    <source>
        <dbReference type="EMBL" id="KAL3311642.1"/>
    </source>
</evidence>